<dbReference type="OrthoDB" id="9810860at2"/>
<keyword evidence="2" id="KW-0813">Transport</keyword>
<dbReference type="Pfam" id="PF00999">
    <property type="entry name" value="Na_H_Exchanger"/>
    <property type="match status" value="1"/>
</dbReference>
<evidence type="ECO:0000256" key="1">
    <source>
        <dbReference type="ARBA" id="ARBA00004651"/>
    </source>
</evidence>
<feature type="transmembrane region" description="Helical" evidence="8">
    <location>
        <begin position="199"/>
        <end position="222"/>
    </location>
</feature>
<evidence type="ECO:0000256" key="3">
    <source>
        <dbReference type="ARBA" id="ARBA00022449"/>
    </source>
</evidence>
<feature type="transmembrane region" description="Helical" evidence="8">
    <location>
        <begin position="237"/>
        <end position="270"/>
    </location>
</feature>
<dbReference type="GO" id="GO:0015297">
    <property type="term" value="F:antiporter activity"/>
    <property type="evidence" value="ECO:0007669"/>
    <property type="project" value="UniProtKB-KW"/>
</dbReference>
<dbReference type="InterPro" id="IPR006153">
    <property type="entry name" value="Cation/H_exchanger_TM"/>
</dbReference>
<organism evidence="10 11">
    <name type="scientific">Chryseobacterium takakiae</name>
    <dbReference type="NCBI Taxonomy" id="1302685"/>
    <lineage>
        <taxon>Bacteria</taxon>
        <taxon>Pseudomonadati</taxon>
        <taxon>Bacteroidota</taxon>
        <taxon>Flavobacteriia</taxon>
        <taxon>Flavobacteriales</taxon>
        <taxon>Weeksellaceae</taxon>
        <taxon>Chryseobacterium group</taxon>
        <taxon>Chryseobacterium</taxon>
    </lineage>
</organism>
<keyword evidence="11" id="KW-1185">Reference proteome</keyword>
<evidence type="ECO:0000313" key="11">
    <source>
        <dbReference type="Proteomes" id="UP000184236"/>
    </source>
</evidence>
<feature type="transmembrane region" description="Helical" evidence="8">
    <location>
        <begin position="169"/>
        <end position="187"/>
    </location>
</feature>
<feature type="transmembrane region" description="Helical" evidence="8">
    <location>
        <begin position="62"/>
        <end position="82"/>
    </location>
</feature>
<evidence type="ECO:0000256" key="2">
    <source>
        <dbReference type="ARBA" id="ARBA00022448"/>
    </source>
</evidence>
<feature type="transmembrane region" description="Helical" evidence="8">
    <location>
        <begin position="29"/>
        <end position="47"/>
    </location>
</feature>
<evidence type="ECO:0000256" key="8">
    <source>
        <dbReference type="SAM" id="Phobius"/>
    </source>
</evidence>
<evidence type="ECO:0000259" key="9">
    <source>
        <dbReference type="Pfam" id="PF00999"/>
    </source>
</evidence>
<feature type="transmembrane region" description="Helical" evidence="8">
    <location>
        <begin position="291"/>
        <end position="310"/>
    </location>
</feature>
<comment type="subcellular location">
    <subcellularLocation>
        <location evidence="1">Cell membrane</location>
        <topology evidence="1">Multi-pass membrane protein</topology>
    </subcellularLocation>
</comment>
<feature type="transmembrane region" description="Helical" evidence="8">
    <location>
        <begin position="316"/>
        <end position="336"/>
    </location>
</feature>
<sequence length="406" mass="44797">MDHYLLILTLIGAATFLMAWMPEFSKKTGISYSVFYIIAGVVLYLTIPEYLPDPLPKNNESLTLHLTELIVIISLMGSGIKIDRPFSLNAWSSPLKLIGITMLACIAAAACMGYYFLSLGIASATLLGAALAPTDPVLAADVQVGPPNDKAESEVKFTLTSEAGLNDGVAFPFTWLAICLGLMISGEQTSLLEWFAFDLIYRLIAGILIGWISGKAIGFLLFRLSDKSDFLSTRDGFLAIAATLLVYGITEFAHGYGFLAVFICSITLRHYEKDHKYHKELHSFTDQAERLLLSLLMILFGGTLVMGILKPIDTKMIVFVLLFLLVVRPITAYLALKTAKIKNKEKWVIGFFGIKGLGSVFYLSFGFSEYNFEHQDQLWAIISLTILLSIIMHGLSATTVMKKVKN</sequence>
<evidence type="ECO:0000313" key="10">
    <source>
        <dbReference type="EMBL" id="SHE77618.1"/>
    </source>
</evidence>
<name>A0A1M4W8N3_9FLAO</name>
<keyword evidence="3" id="KW-0050">Antiport</keyword>
<dbReference type="AlphaFoldDB" id="A0A1M4W8N3"/>
<feature type="transmembrane region" description="Helical" evidence="8">
    <location>
        <begin position="379"/>
        <end position="401"/>
    </location>
</feature>
<dbReference type="PANTHER" id="PTHR32507">
    <property type="entry name" value="NA(+)/H(+) ANTIPORTER 1"/>
    <property type="match status" value="1"/>
</dbReference>
<feature type="transmembrane region" description="Helical" evidence="8">
    <location>
        <begin position="94"/>
        <end position="117"/>
    </location>
</feature>
<dbReference type="GO" id="GO:1902600">
    <property type="term" value="P:proton transmembrane transport"/>
    <property type="evidence" value="ECO:0007669"/>
    <property type="project" value="InterPro"/>
</dbReference>
<feature type="transmembrane region" description="Helical" evidence="8">
    <location>
        <begin position="6"/>
        <end position="22"/>
    </location>
</feature>
<keyword evidence="5 8" id="KW-1133">Transmembrane helix</keyword>
<dbReference type="GO" id="GO:0005886">
    <property type="term" value="C:plasma membrane"/>
    <property type="evidence" value="ECO:0007669"/>
    <property type="project" value="UniProtKB-SubCell"/>
</dbReference>
<dbReference type="Proteomes" id="UP000184236">
    <property type="component" value="Unassembled WGS sequence"/>
</dbReference>
<evidence type="ECO:0000256" key="6">
    <source>
        <dbReference type="ARBA" id="ARBA00023065"/>
    </source>
</evidence>
<reference evidence="11" key="1">
    <citation type="submission" date="2016-11" db="EMBL/GenBank/DDBJ databases">
        <authorList>
            <person name="Varghese N."/>
            <person name="Submissions S."/>
        </authorList>
    </citation>
    <scope>NUCLEOTIDE SEQUENCE [LARGE SCALE GENOMIC DNA]</scope>
    <source>
        <strain evidence="11">DSM 26898</strain>
    </source>
</reference>
<keyword evidence="7 8" id="KW-0472">Membrane</keyword>
<gene>
    <name evidence="10" type="ORF">SAMN05444408_10461</name>
</gene>
<feature type="transmembrane region" description="Helical" evidence="8">
    <location>
        <begin position="348"/>
        <end position="367"/>
    </location>
</feature>
<proteinExistence type="predicted"/>
<evidence type="ECO:0000256" key="7">
    <source>
        <dbReference type="ARBA" id="ARBA00023136"/>
    </source>
</evidence>
<feature type="domain" description="Cation/H+ exchanger transmembrane" evidence="9">
    <location>
        <begin position="15"/>
        <end position="403"/>
    </location>
</feature>
<evidence type="ECO:0000256" key="4">
    <source>
        <dbReference type="ARBA" id="ARBA00022692"/>
    </source>
</evidence>
<protein>
    <submittedName>
        <fullName evidence="10">Sodium/proton antiporter, CPA1 family</fullName>
    </submittedName>
</protein>
<keyword evidence="6" id="KW-0406">Ion transport</keyword>
<accession>A0A1M4W8N3</accession>
<dbReference type="EMBL" id="FQVO01000004">
    <property type="protein sequence ID" value="SHE77618.1"/>
    <property type="molecule type" value="Genomic_DNA"/>
</dbReference>
<dbReference type="PANTHER" id="PTHR32507:SF8">
    <property type="entry name" value="CNH1P"/>
    <property type="match status" value="1"/>
</dbReference>
<evidence type="ECO:0000256" key="5">
    <source>
        <dbReference type="ARBA" id="ARBA00022989"/>
    </source>
</evidence>
<keyword evidence="4 8" id="KW-0812">Transmembrane</keyword>